<reference evidence="3" key="1">
    <citation type="submission" date="2022-07" db="EMBL/GenBank/DDBJ databases">
        <authorList>
            <person name="Macas J."/>
            <person name="Novak P."/>
            <person name="Neumann P."/>
        </authorList>
    </citation>
    <scope>NUCLEOTIDE SEQUENCE</scope>
</reference>
<dbReference type="AlphaFoldDB" id="A0AAV0GBD8"/>
<dbReference type="PANTHER" id="PTHR31900:SF32">
    <property type="entry name" value="F-BOX_RNI_FBD-LIKE DOMAIN PROTEIN"/>
    <property type="match status" value="1"/>
</dbReference>
<evidence type="ECO:0000256" key="1">
    <source>
        <dbReference type="SAM" id="MobiDB-lite"/>
    </source>
</evidence>
<evidence type="ECO:0000259" key="2">
    <source>
        <dbReference type="PROSITE" id="PS50181"/>
    </source>
</evidence>
<dbReference type="InterPro" id="IPR036047">
    <property type="entry name" value="F-box-like_dom_sf"/>
</dbReference>
<organism evidence="3 4">
    <name type="scientific">Cuscuta epithymum</name>
    <dbReference type="NCBI Taxonomy" id="186058"/>
    <lineage>
        <taxon>Eukaryota</taxon>
        <taxon>Viridiplantae</taxon>
        <taxon>Streptophyta</taxon>
        <taxon>Embryophyta</taxon>
        <taxon>Tracheophyta</taxon>
        <taxon>Spermatophyta</taxon>
        <taxon>Magnoliopsida</taxon>
        <taxon>eudicotyledons</taxon>
        <taxon>Gunneridae</taxon>
        <taxon>Pentapetalae</taxon>
        <taxon>asterids</taxon>
        <taxon>lamiids</taxon>
        <taxon>Solanales</taxon>
        <taxon>Convolvulaceae</taxon>
        <taxon>Cuscuteae</taxon>
        <taxon>Cuscuta</taxon>
        <taxon>Cuscuta subgen. Cuscuta</taxon>
    </lineage>
</organism>
<dbReference type="Pfam" id="PF00646">
    <property type="entry name" value="F-box"/>
    <property type="match status" value="1"/>
</dbReference>
<sequence>MSDERAPEFGELGEGDFGVGEEAREEFGARNEQRERDENEYGKEEGSYLREPISVSYPNKRAKEMLIDRLSALPDSLLIHILSKLGSEEAATLAVLSRRWQYLWTELPALDFWETQKPVDFVPWVHRTLLLRSGIYLERFRVWFKYNNCFASDVNAWVHFAVKNKVKKLALLLQSDEHFYKLPQELFSNSSLKSLWLQRCSLAPHRTIQWQSLSHLQIENVELCDDVIQKILFGCPVLYDLNLSECWGFNYLHVNSQSLASLGVSVCEDKTSKHVVEISAPYIRTLNIGLHPSKTKMQLNNIPSVADANIDFSVCHSSVEVMNNTMELLEKIQHVKVLVLGCGLIEVLSKMVVLGWRLPQSRQDCLVIDTWRDGNSIPAILGLLESSSKLDTLVVQCCDSYEEPVTTWEPVVRDDLVCDLLHLKAVRFIGYANPYLAGEPMLTVARILLKRARTLEKMVIDKGEDLTSFPLDVSQIVQTVFSYPRSSEKAVVVLHEHE</sequence>
<feature type="domain" description="F-box" evidence="2">
    <location>
        <begin position="67"/>
        <end position="116"/>
    </location>
</feature>
<dbReference type="InterPro" id="IPR032675">
    <property type="entry name" value="LRR_dom_sf"/>
</dbReference>
<dbReference type="InterPro" id="IPR055357">
    <property type="entry name" value="LRR_At1g61320_AtMIF1"/>
</dbReference>
<feature type="compositionally biased region" description="Basic and acidic residues" evidence="1">
    <location>
        <begin position="21"/>
        <end position="45"/>
    </location>
</feature>
<accession>A0AAV0GBD8</accession>
<feature type="region of interest" description="Disordered" evidence="1">
    <location>
        <begin position="1"/>
        <end position="45"/>
    </location>
</feature>
<dbReference type="Pfam" id="PF23622">
    <property type="entry name" value="LRR_At1g61320_AtMIF1"/>
    <property type="match status" value="1"/>
</dbReference>
<proteinExistence type="predicted"/>
<dbReference type="Gene3D" id="3.80.10.10">
    <property type="entry name" value="Ribonuclease Inhibitor"/>
    <property type="match status" value="1"/>
</dbReference>
<dbReference type="EMBL" id="CAMAPF010001073">
    <property type="protein sequence ID" value="CAH9145162.1"/>
    <property type="molecule type" value="Genomic_DNA"/>
</dbReference>
<dbReference type="InterPro" id="IPR001810">
    <property type="entry name" value="F-box_dom"/>
</dbReference>
<name>A0AAV0GBD8_9ASTE</name>
<evidence type="ECO:0000313" key="3">
    <source>
        <dbReference type="EMBL" id="CAH9145162.1"/>
    </source>
</evidence>
<dbReference type="SUPFAM" id="SSF52058">
    <property type="entry name" value="L domain-like"/>
    <property type="match status" value="1"/>
</dbReference>
<dbReference type="SUPFAM" id="SSF81383">
    <property type="entry name" value="F-box domain"/>
    <property type="match status" value="1"/>
</dbReference>
<keyword evidence="4" id="KW-1185">Reference proteome</keyword>
<comment type="caution">
    <text evidence="3">The sequence shown here is derived from an EMBL/GenBank/DDBJ whole genome shotgun (WGS) entry which is preliminary data.</text>
</comment>
<dbReference type="PROSITE" id="PS50181">
    <property type="entry name" value="FBOX"/>
    <property type="match status" value="1"/>
</dbReference>
<dbReference type="Proteomes" id="UP001152523">
    <property type="component" value="Unassembled WGS sequence"/>
</dbReference>
<protein>
    <recommendedName>
        <fullName evidence="2">F-box domain-containing protein</fullName>
    </recommendedName>
</protein>
<dbReference type="InterPro" id="IPR050232">
    <property type="entry name" value="FBL13/AtMIF1-like"/>
</dbReference>
<gene>
    <name evidence="3" type="ORF">CEPIT_LOCUS42002</name>
</gene>
<evidence type="ECO:0000313" key="4">
    <source>
        <dbReference type="Proteomes" id="UP001152523"/>
    </source>
</evidence>
<dbReference type="PANTHER" id="PTHR31900">
    <property type="entry name" value="F-BOX/RNI SUPERFAMILY PROTEIN-RELATED"/>
    <property type="match status" value="1"/>
</dbReference>